<dbReference type="Proteomes" id="UP000248863">
    <property type="component" value="Unassembled WGS sequence"/>
</dbReference>
<proteinExistence type="predicted"/>
<name>A0A327KUU9_9BRAD</name>
<evidence type="ECO:0000313" key="2">
    <source>
        <dbReference type="Proteomes" id="UP000248863"/>
    </source>
</evidence>
<keyword evidence="2" id="KW-1185">Reference proteome</keyword>
<comment type="caution">
    <text evidence="1">The sequence shown here is derived from an EMBL/GenBank/DDBJ whole genome shotgun (WGS) entry which is preliminary data.</text>
</comment>
<dbReference type="EMBL" id="NPEU01000006">
    <property type="protein sequence ID" value="RAI41987.1"/>
    <property type="molecule type" value="Genomic_DNA"/>
</dbReference>
<gene>
    <name evidence="1" type="ORF">CH338_01405</name>
</gene>
<dbReference type="AlphaFoldDB" id="A0A327KUU9"/>
<organism evidence="1 2">
    <name type="scientific">Rhodoplanes elegans</name>
    <dbReference type="NCBI Taxonomy" id="29408"/>
    <lineage>
        <taxon>Bacteria</taxon>
        <taxon>Pseudomonadati</taxon>
        <taxon>Pseudomonadota</taxon>
        <taxon>Alphaproteobacteria</taxon>
        <taxon>Hyphomicrobiales</taxon>
        <taxon>Nitrobacteraceae</taxon>
        <taxon>Rhodoplanes</taxon>
    </lineage>
</organism>
<evidence type="ECO:0000313" key="1">
    <source>
        <dbReference type="EMBL" id="RAI41987.1"/>
    </source>
</evidence>
<reference evidence="1 2" key="1">
    <citation type="submission" date="2017-07" db="EMBL/GenBank/DDBJ databases">
        <title>Draft Genome Sequences of Select Purple Nonsulfur Bacteria.</title>
        <authorList>
            <person name="Lasarre B."/>
            <person name="Mckinlay J.B."/>
        </authorList>
    </citation>
    <scope>NUCLEOTIDE SEQUENCE [LARGE SCALE GENOMIC DNA]</scope>
    <source>
        <strain evidence="1 2">DSM 11907</strain>
    </source>
</reference>
<sequence>MKGAAADAIWRVKKTSDGRAWGEIGYHELAGLARDGGIAKALIDHIGAVNDKQRFAPLPTLVSAGTFETLCRNAERANV</sequence>
<protein>
    <submittedName>
        <fullName evidence="1">Uncharacterized protein</fullName>
    </submittedName>
</protein>
<accession>A0A327KUU9</accession>